<evidence type="ECO:0000256" key="2">
    <source>
        <dbReference type="ARBA" id="ARBA00008296"/>
    </source>
</evidence>
<reference evidence="6" key="1">
    <citation type="submission" date="2022-12" db="EMBL/GenBank/DDBJ databases">
        <title>Chromosome-level genome assembly of the bean flower thrips Megalurothrips usitatus.</title>
        <authorList>
            <person name="Ma L."/>
            <person name="Liu Q."/>
            <person name="Li H."/>
            <person name="Cai W."/>
        </authorList>
    </citation>
    <scope>NUCLEOTIDE SEQUENCE</scope>
    <source>
        <strain evidence="6">Cailab_2022a</strain>
    </source>
</reference>
<feature type="region of interest" description="Disordered" evidence="4">
    <location>
        <begin position="21"/>
        <end position="92"/>
    </location>
</feature>
<evidence type="ECO:0000256" key="1">
    <source>
        <dbReference type="ARBA" id="ARBA00004214"/>
    </source>
</evidence>
<keyword evidence="3" id="KW-0175">Coiled coil</keyword>
<feature type="compositionally biased region" description="Basic and acidic residues" evidence="4">
    <location>
        <begin position="45"/>
        <end position="92"/>
    </location>
</feature>
<protein>
    <recommendedName>
        <fullName evidence="5">Coiled-coil domain-containing protein</fullName>
    </recommendedName>
</protein>
<name>A0AAV7XJS4_9NEOP</name>
<dbReference type="InterPro" id="IPR010422">
    <property type="entry name" value="Ccdc124/Oxs1"/>
</dbReference>
<dbReference type="AlphaFoldDB" id="A0AAV7XJS4"/>
<dbReference type="Pfam" id="PF06244">
    <property type="entry name" value="Ccdc124"/>
    <property type="match status" value="1"/>
</dbReference>
<evidence type="ECO:0000256" key="3">
    <source>
        <dbReference type="ARBA" id="ARBA00023054"/>
    </source>
</evidence>
<dbReference type="Proteomes" id="UP001075354">
    <property type="component" value="Chromosome 7"/>
</dbReference>
<feature type="compositionally biased region" description="Basic and acidic residues" evidence="4">
    <location>
        <begin position="130"/>
        <end position="155"/>
    </location>
</feature>
<comment type="subcellular location">
    <subcellularLocation>
        <location evidence="1">Midbody</location>
    </subcellularLocation>
</comment>
<evidence type="ECO:0000256" key="4">
    <source>
        <dbReference type="SAM" id="MobiDB-lite"/>
    </source>
</evidence>
<evidence type="ECO:0000313" key="6">
    <source>
        <dbReference type="EMBL" id="KAJ1526001.1"/>
    </source>
</evidence>
<proteinExistence type="inferred from homology"/>
<dbReference type="GO" id="GO:0030496">
    <property type="term" value="C:midbody"/>
    <property type="evidence" value="ECO:0007669"/>
    <property type="project" value="UniProtKB-SubCell"/>
</dbReference>
<comment type="similarity">
    <text evidence="2">Belongs to the CCDC124 family.</text>
</comment>
<sequence length="239" mass="27560">MEKSGEDSLYIFVSFTKPESRCNQPIVNMPKKFAGENSKAVAARARKDEKRKDEESRKQKLAEDEYWKDDDKLNNRKAQRKEDQEKKKLEAMQKKAEAKAILEQELSSIKINTGKQSISKVTRQQIQMETAKRAEAAQPSKPEEETHISKPLEENINRLEVEGEEARTVEEAISVLSVKDSEVDKHPEKRMKAAFTAFEEANMPRIKAENPTLRLSQLKQILRKDWLKSPENPVNQRLA</sequence>
<gene>
    <name evidence="6" type="ORF">ONE63_009179</name>
</gene>
<feature type="compositionally biased region" description="Polar residues" evidence="4">
    <location>
        <begin position="116"/>
        <end position="128"/>
    </location>
</feature>
<dbReference type="PANTHER" id="PTHR21680:SF0">
    <property type="entry name" value="COILED-COIL DOMAIN-CONTAINING PROTEIN 124"/>
    <property type="match status" value="1"/>
</dbReference>
<accession>A0AAV7XJS4</accession>
<organism evidence="6 7">
    <name type="scientific">Megalurothrips usitatus</name>
    <name type="common">bean blossom thrips</name>
    <dbReference type="NCBI Taxonomy" id="439358"/>
    <lineage>
        <taxon>Eukaryota</taxon>
        <taxon>Metazoa</taxon>
        <taxon>Ecdysozoa</taxon>
        <taxon>Arthropoda</taxon>
        <taxon>Hexapoda</taxon>
        <taxon>Insecta</taxon>
        <taxon>Pterygota</taxon>
        <taxon>Neoptera</taxon>
        <taxon>Paraneoptera</taxon>
        <taxon>Thysanoptera</taxon>
        <taxon>Terebrantia</taxon>
        <taxon>Thripoidea</taxon>
        <taxon>Thripidae</taxon>
        <taxon>Megalurothrips</taxon>
    </lineage>
</organism>
<evidence type="ECO:0000313" key="7">
    <source>
        <dbReference type="Proteomes" id="UP001075354"/>
    </source>
</evidence>
<dbReference type="GO" id="GO:0005634">
    <property type="term" value="C:nucleus"/>
    <property type="evidence" value="ECO:0007669"/>
    <property type="project" value="TreeGrafter"/>
</dbReference>
<feature type="region of interest" description="Disordered" evidence="4">
    <location>
        <begin position="116"/>
        <end position="155"/>
    </location>
</feature>
<comment type="caution">
    <text evidence="6">The sequence shown here is derived from an EMBL/GenBank/DDBJ whole genome shotgun (WGS) entry which is preliminary data.</text>
</comment>
<dbReference type="GO" id="GO:0006366">
    <property type="term" value="P:transcription by RNA polymerase II"/>
    <property type="evidence" value="ECO:0007669"/>
    <property type="project" value="TreeGrafter"/>
</dbReference>
<dbReference type="GO" id="GO:0003713">
    <property type="term" value="F:transcription coactivator activity"/>
    <property type="evidence" value="ECO:0007669"/>
    <property type="project" value="TreeGrafter"/>
</dbReference>
<dbReference type="PANTHER" id="PTHR21680">
    <property type="entry name" value="COILED-COIL DOMAIN-CONTAINING PROTEIN 124"/>
    <property type="match status" value="1"/>
</dbReference>
<feature type="domain" description="Coiled-coil" evidence="5">
    <location>
        <begin position="155"/>
        <end position="236"/>
    </location>
</feature>
<dbReference type="InterPro" id="IPR054414">
    <property type="entry name" value="Ccdc124/Oxs1_C"/>
</dbReference>
<evidence type="ECO:0000259" key="5">
    <source>
        <dbReference type="Pfam" id="PF06244"/>
    </source>
</evidence>
<dbReference type="EMBL" id="JAPTSV010000007">
    <property type="protein sequence ID" value="KAJ1526001.1"/>
    <property type="molecule type" value="Genomic_DNA"/>
</dbReference>
<keyword evidence="7" id="KW-1185">Reference proteome</keyword>